<dbReference type="FunFam" id="3.30.470.20:FF:000008">
    <property type="entry name" value="D-alanine--D-alanine ligase"/>
    <property type="match status" value="1"/>
</dbReference>
<keyword evidence="4" id="KW-0436">Ligase</keyword>
<evidence type="ECO:0000256" key="5">
    <source>
        <dbReference type="ARBA" id="ARBA00022723"/>
    </source>
</evidence>
<name>A0A6J7SGK3_9ZZZZ</name>
<dbReference type="HAMAP" id="MF_00047">
    <property type="entry name" value="Dala_Dala_lig"/>
    <property type="match status" value="1"/>
</dbReference>
<dbReference type="AlphaFoldDB" id="A0A6J7SGK3"/>
<dbReference type="Pfam" id="PF01820">
    <property type="entry name" value="Dala_Dala_lig_N"/>
    <property type="match status" value="1"/>
</dbReference>
<evidence type="ECO:0000256" key="2">
    <source>
        <dbReference type="ARBA" id="ARBA00001946"/>
    </source>
</evidence>
<dbReference type="InterPro" id="IPR011095">
    <property type="entry name" value="Dala_Dala_lig_C"/>
</dbReference>
<comment type="cofactor">
    <cofactor evidence="1">
        <name>Mn(2+)</name>
        <dbReference type="ChEBI" id="CHEBI:29035"/>
    </cofactor>
</comment>
<dbReference type="PANTHER" id="PTHR23132">
    <property type="entry name" value="D-ALANINE--D-ALANINE LIGASE"/>
    <property type="match status" value="1"/>
</dbReference>
<evidence type="ECO:0000256" key="7">
    <source>
        <dbReference type="ARBA" id="ARBA00022840"/>
    </source>
</evidence>
<accession>A0A6J7SGK3</accession>
<reference evidence="14" key="1">
    <citation type="submission" date="2020-05" db="EMBL/GenBank/DDBJ databases">
        <authorList>
            <person name="Chiriac C."/>
            <person name="Salcher M."/>
            <person name="Ghai R."/>
            <person name="Kavagutti S V."/>
        </authorList>
    </citation>
    <scope>NUCLEOTIDE SEQUENCE</scope>
</reference>
<dbReference type="GO" id="GO:0046872">
    <property type="term" value="F:metal ion binding"/>
    <property type="evidence" value="ECO:0007669"/>
    <property type="project" value="UniProtKB-KW"/>
</dbReference>
<dbReference type="Gene3D" id="3.40.50.20">
    <property type="match status" value="1"/>
</dbReference>
<keyword evidence="5" id="KW-0479">Metal-binding</keyword>
<dbReference type="PIRSF" id="PIRSF039102">
    <property type="entry name" value="Ddl/VanB"/>
    <property type="match status" value="1"/>
</dbReference>
<evidence type="ECO:0000256" key="3">
    <source>
        <dbReference type="ARBA" id="ARBA00010871"/>
    </source>
</evidence>
<dbReference type="NCBIfam" id="NF002528">
    <property type="entry name" value="PRK01966.1-4"/>
    <property type="match status" value="1"/>
</dbReference>
<dbReference type="InterPro" id="IPR011761">
    <property type="entry name" value="ATP-grasp"/>
</dbReference>
<evidence type="ECO:0000259" key="13">
    <source>
        <dbReference type="PROSITE" id="PS50975"/>
    </source>
</evidence>
<comment type="cofactor">
    <cofactor evidence="2">
        <name>Mg(2+)</name>
        <dbReference type="ChEBI" id="CHEBI:18420"/>
    </cofactor>
</comment>
<keyword evidence="8" id="KW-0460">Magnesium</keyword>
<dbReference type="EMBL" id="CAFBPW010000251">
    <property type="protein sequence ID" value="CAB5039578.1"/>
    <property type="molecule type" value="Genomic_DNA"/>
</dbReference>
<dbReference type="InterPro" id="IPR000291">
    <property type="entry name" value="D-Ala_lig_Van_CS"/>
</dbReference>
<organism evidence="14">
    <name type="scientific">freshwater metagenome</name>
    <dbReference type="NCBI Taxonomy" id="449393"/>
    <lineage>
        <taxon>unclassified sequences</taxon>
        <taxon>metagenomes</taxon>
        <taxon>ecological metagenomes</taxon>
    </lineage>
</organism>
<evidence type="ECO:0000256" key="11">
    <source>
        <dbReference type="ARBA" id="ARBA00023211"/>
    </source>
</evidence>
<feature type="domain" description="ATP-grasp" evidence="13">
    <location>
        <begin position="132"/>
        <end position="342"/>
    </location>
</feature>
<dbReference type="InterPro" id="IPR011127">
    <property type="entry name" value="Dala_Dala_lig_N"/>
</dbReference>
<dbReference type="InterPro" id="IPR005905">
    <property type="entry name" value="D_ala_D_ala"/>
</dbReference>
<evidence type="ECO:0000256" key="8">
    <source>
        <dbReference type="ARBA" id="ARBA00022842"/>
    </source>
</evidence>
<keyword evidence="10" id="KW-0573">Peptidoglycan synthesis</keyword>
<evidence type="ECO:0000256" key="9">
    <source>
        <dbReference type="ARBA" id="ARBA00022960"/>
    </source>
</evidence>
<evidence type="ECO:0000256" key="12">
    <source>
        <dbReference type="ARBA" id="ARBA00023316"/>
    </source>
</evidence>
<evidence type="ECO:0000256" key="4">
    <source>
        <dbReference type="ARBA" id="ARBA00022598"/>
    </source>
</evidence>
<dbReference type="GO" id="GO:0008716">
    <property type="term" value="F:D-alanine-D-alanine ligase activity"/>
    <property type="evidence" value="ECO:0007669"/>
    <property type="project" value="InterPro"/>
</dbReference>
<evidence type="ECO:0000256" key="1">
    <source>
        <dbReference type="ARBA" id="ARBA00001936"/>
    </source>
</evidence>
<protein>
    <submittedName>
        <fullName evidence="14">Unannotated protein</fullName>
    </submittedName>
</protein>
<sequence>MVLFGGRSAEHDISKISASHVLRAVDLARYEVVPIGITKDGAWLLAQEAADLIQQGRADELPDSLKIDGPELQPFEILTGAELGAPTVVLPILHGPNGEDGTVQGLLEMAQVPYVGAGVLGSAVAMDKAMAKTVLDAAGLAQPRWAAVRVTELDQAQELVARLIAELGETIFVKPANMGSSIGITKAHGSDELLAALELAFEYDEIAVVEEAVVARELEVAVLGNRSPQASVVGEIIPAAEFYDYEDKYADGTAQSVIPAQISPAASDELRELAVKTFSALRAEGMARVDVFLEESTTERPGRGFLVNEINTIPGFTPISMYPMLWQATGLSYPNLIDELVLLAIERHAQRAQHRTDVSERGAAKQT</sequence>
<dbReference type="SUPFAM" id="SSF52440">
    <property type="entry name" value="PreATP-grasp domain"/>
    <property type="match status" value="1"/>
</dbReference>
<dbReference type="Pfam" id="PF07478">
    <property type="entry name" value="Dala_Dala_lig_C"/>
    <property type="match status" value="1"/>
</dbReference>
<dbReference type="Gene3D" id="3.30.1490.20">
    <property type="entry name" value="ATP-grasp fold, A domain"/>
    <property type="match status" value="1"/>
</dbReference>
<dbReference type="PROSITE" id="PS00843">
    <property type="entry name" value="DALA_DALA_LIGASE_1"/>
    <property type="match status" value="1"/>
</dbReference>
<dbReference type="GO" id="GO:0009252">
    <property type="term" value="P:peptidoglycan biosynthetic process"/>
    <property type="evidence" value="ECO:0007669"/>
    <property type="project" value="UniProtKB-KW"/>
</dbReference>
<dbReference type="InterPro" id="IPR013815">
    <property type="entry name" value="ATP_grasp_subdomain_1"/>
</dbReference>
<dbReference type="InterPro" id="IPR016185">
    <property type="entry name" value="PreATP-grasp_dom_sf"/>
</dbReference>
<dbReference type="GO" id="GO:0008360">
    <property type="term" value="P:regulation of cell shape"/>
    <property type="evidence" value="ECO:0007669"/>
    <property type="project" value="UniProtKB-KW"/>
</dbReference>
<keyword evidence="7" id="KW-0067">ATP-binding</keyword>
<keyword evidence="12" id="KW-0961">Cell wall biogenesis/degradation</keyword>
<dbReference type="GO" id="GO:0005829">
    <property type="term" value="C:cytosol"/>
    <property type="evidence" value="ECO:0007669"/>
    <property type="project" value="TreeGrafter"/>
</dbReference>
<dbReference type="PROSITE" id="PS50975">
    <property type="entry name" value="ATP_GRASP"/>
    <property type="match status" value="1"/>
</dbReference>
<evidence type="ECO:0000313" key="14">
    <source>
        <dbReference type="EMBL" id="CAB5039578.1"/>
    </source>
</evidence>
<keyword evidence="11" id="KW-0464">Manganese</keyword>
<evidence type="ECO:0000256" key="6">
    <source>
        <dbReference type="ARBA" id="ARBA00022741"/>
    </source>
</evidence>
<dbReference type="GO" id="GO:0005524">
    <property type="term" value="F:ATP binding"/>
    <property type="evidence" value="ECO:0007669"/>
    <property type="project" value="UniProtKB-KW"/>
</dbReference>
<proteinExistence type="inferred from homology"/>
<dbReference type="PANTHER" id="PTHR23132:SF25">
    <property type="entry name" value="D-ALANINE--D-ALANINE LIGASE A"/>
    <property type="match status" value="1"/>
</dbReference>
<keyword evidence="9" id="KW-0133">Cell shape</keyword>
<comment type="similarity">
    <text evidence="3">Belongs to the D-alanine--D-alanine ligase family.</text>
</comment>
<dbReference type="GO" id="GO:0071555">
    <property type="term" value="P:cell wall organization"/>
    <property type="evidence" value="ECO:0007669"/>
    <property type="project" value="UniProtKB-KW"/>
</dbReference>
<dbReference type="NCBIfam" id="TIGR01205">
    <property type="entry name" value="D_ala_D_alaTIGR"/>
    <property type="match status" value="1"/>
</dbReference>
<gene>
    <name evidence="14" type="ORF">UFOPK4173_01698</name>
</gene>
<dbReference type="SUPFAM" id="SSF56059">
    <property type="entry name" value="Glutathione synthetase ATP-binding domain-like"/>
    <property type="match status" value="1"/>
</dbReference>
<evidence type="ECO:0000256" key="10">
    <source>
        <dbReference type="ARBA" id="ARBA00022984"/>
    </source>
</evidence>
<dbReference type="Gene3D" id="3.30.470.20">
    <property type="entry name" value="ATP-grasp fold, B domain"/>
    <property type="match status" value="1"/>
</dbReference>
<keyword evidence="6" id="KW-0547">Nucleotide-binding</keyword>